<dbReference type="AlphaFoldDB" id="A0A1M4ZE45"/>
<dbReference type="PROSITE" id="PS51257">
    <property type="entry name" value="PROKAR_LIPOPROTEIN"/>
    <property type="match status" value="1"/>
</dbReference>
<feature type="domain" description="RagB/SusD" evidence="7">
    <location>
        <begin position="364"/>
        <end position="524"/>
    </location>
</feature>
<dbReference type="InterPro" id="IPR033985">
    <property type="entry name" value="SusD-like_N"/>
</dbReference>
<name>A0A1M4ZE45_9BACT</name>
<evidence type="ECO:0000256" key="5">
    <source>
        <dbReference type="ARBA" id="ARBA00023237"/>
    </source>
</evidence>
<feature type="chain" id="PRO_5009908591" evidence="6">
    <location>
        <begin position="18"/>
        <end position="525"/>
    </location>
</feature>
<accession>A0A1M4ZE45</accession>
<dbReference type="SUPFAM" id="SSF48452">
    <property type="entry name" value="TPR-like"/>
    <property type="match status" value="1"/>
</dbReference>
<dbReference type="Proteomes" id="UP000184480">
    <property type="component" value="Unassembled WGS sequence"/>
</dbReference>
<evidence type="ECO:0000256" key="1">
    <source>
        <dbReference type="ARBA" id="ARBA00004442"/>
    </source>
</evidence>
<organism evidence="9 10">
    <name type="scientific">Dysgonomonas macrotermitis</name>
    <dbReference type="NCBI Taxonomy" id="1346286"/>
    <lineage>
        <taxon>Bacteria</taxon>
        <taxon>Pseudomonadati</taxon>
        <taxon>Bacteroidota</taxon>
        <taxon>Bacteroidia</taxon>
        <taxon>Bacteroidales</taxon>
        <taxon>Dysgonomonadaceae</taxon>
        <taxon>Dysgonomonas</taxon>
    </lineage>
</organism>
<feature type="signal peptide" evidence="6">
    <location>
        <begin position="1"/>
        <end position="17"/>
    </location>
</feature>
<keyword evidence="3 6" id="KW-0732">Signal</keyword>
<keyword evidence="10" id="KW-1185">Reference proteome</keyword>
<comment type="similarity">
    <text evidence="2">Belongs to the SusD family.</text>
</comment>
<evidence type="ECO:0000256" key="3">
    <source>
        <dbReference type="ARBA" id="ARBA00022729"/>
    </source>
</evidence>
<reference evidence="10" key="1">
    <citation type="submission" date="2016-11" db="EMBL/GenBank/DDBJ databases">
        <authorList>
            <person name="Varghese N."/>
            <person name="Submissions S."/>
        </authorList>
    </citation>
    <scope>NUCLEOTIDE SEQUENCE [LARGE SCALE GENOMIC DNA]</scope>
    <source>
        <strain evidence="10">DSM 27370</strain>
    </source>
</reference>
<feature type="domain" description="SusD-like N-terminal" evidence="8">
    <location>
        <begin position="106"/>
        <end position="239"/>
    </location>
</feature>
<dbReference type="STRING" id="1346286.SAMN05444362_10462"/>
<dbReference type="GO" id="GO:0009279">
    <property type="term" value="C:cell outer membrane"/>
    <property type="evidence" value="ECO:0007669"/>
    <property type="project" value="UniProtKB-SubCell"/>
</dbReference>
<dbReference type="InterPro" id="IPR011990">
    <property type="entry name" value="TPR-like_helical_dom_sf"/>
</dbReference>
<dbReference type="Gene3D" id="1.25.40.390">
    <property type="match status" value="1"/>
</dbReference>
<dbReference type="CDD" id="cd08977">
    <property type="entry name" value="SusD"/>
    <property type="match status" value="1"/>
</dbReference>
<keyword evidence="5" id="KW-0998">Cell outer membrane</keyword>
<evidence type="ECO:0000259" key="7">
    <source>
        <dbReference type="Pfam" id="PF07980"/>
    </source>
</evidence>
<gene>
    <name evidence="9" type="ORF">SAMN05444362_10462</name>
</gene>
<evidence type="ECO:0000313" key="10">
    <source>
        <dbReference type="Proteomes" id="UP000184480"/>
    </source>
</evidence>
<evidence type="ECO:0000256" key="6">
    <source>
        <dbReference type="SAM" id="SignalP"/>
    </source>
</evidence>
<dbReference type="EMBL" id="FQUC01000004">
    <property type="protein sequence ID" value="SHF16248.1"/>
    <property type="molecule type" value="Genomic_DNA"/>
</dbReference>
<evidence type="ECO:0000313" key="9">
    <source>
        <dbReference type="EMBL" id="SHF16248.1"/>
    </source>
</evidence>
<dbReference type="OrthoDB" id="5694214at2"/>
<dbReference type="Gene3D" id="1.10.3780.10">
    <property type="entry name" value="SusD-like"/>
    <property type="match status" value="1"/>
</dbReference>
<protein>
    <submittedName>
        <fullName evidence="9">Starch-binding associating with outer membrane</fullName>
    </submittedName>
</protein>
<dbReference type="Gene3D" id="1.25.40.10">
    <property type="entry name" value="Tetratricopeptide repeat domain"/>
    <property type="match status" value="1"/>
</dbReference>
<dbReference type="Pfam" id="PF07980">
    <property type="entry name" value="SusD_RagB"/>
    <property type="match status" value="1"/>
</dbReference>
<sequence>MKKSFYILLFACTLIFASCTDDLDQTPHTNTTSKDVYSKAENYKAVLAKLYASFVTTGQEKDGNLDLESNSGQDYMRCYFNLQEAGTDEVASTWLEGDKVYDLTYLSWDANDPWVSDMYYRIFYTIALCNEFLRNAGDDQISKFTESEQADIRHYRAEARFIRALAYYHALDMYRNIPFVTENDPVGTYIPPRYTASQIFEYIESELIAIDDDLLNKNTIEYGRAPKAAAYALLARLYLNAEVYTGTAHYTDCITYCNKVIAEGYTLESDYKKLFNADNNKRTNEIIFAFPVDATHTVSWGSTTYIICGAVSNTSDYQKPEDYGVTSGWGMFRIRGEVPALFSDKDGRALFFTEGQTQYLDVIDNQSNGYFVEKWTNLTDAGATASNTVDGGVNTDFPVFRLADVYLMLAESVVRGGSGSSTADALNYVNALRQRAFGSDYATDGTVKQAEFTADFILDERARELYWEGVRRTDLIRYGKFTTSSYLWQWKGGTKDGRAVDSKYNIYPIPTTDLTANPNLYNENY</sequence>
<evidence type="ECO:0000259" key="8">
    <source>
        <dbReference type="Pfam" id="PF14322"/>
    </source>
</evidence>
<evidence type="ECO:0000256" key="2">
    <source>
        <dbReference type="ARBA" id="ARBA00006275"/>
    </source>
</evidence>
<dbReference type="Pfam" id="PF14322">
    <property type="entry name" value="SusD-like_3"/>
    <property type="match status" value="1"/>
</dbReference>
<dbReference type="InterPro" id="IPR012944">
    <property type="entry name" value="SusD_RagB_dom"/>
</dbReference>
<evidence type="ECO:0000256" key="4">
    <source>
        <dbReference type="ARBA" id="ARBA00023136"/>
    </source>
</evidence>
<keyword evidence="4" id="KW-0472">Membrane</keyword>
<proteinExistence type="inferred from homology"/>
<dbReference type="RefSeq" id="WP_062181487.1">
    <property type="nucleotide sequence ID" value="NZ_BBXL01000013.1"/>
</dbReference>
<comment type="subcellular location">
    <subcellularLocation>
        <location evidence="1">Cell outer membrane</location>
    </subcellularLocation>
</comment>